<dbReference type="Gramene" id="Pp3c9_8580V3.2">
    <property type="protein sequence ID" value="Pp3c9_8580V3.2"/>
    <property type="gene ID" value="Pp3c9_8580"/>
</dbReference>
<sequence length="535" mass="58449">MGSPIDLTLGCNTQAPSSNGRYNDHRNSSACLEDCLESLRKAEDYVRTLEEERRKVEGFKRELPLCIQLLEDAIRTSKEKLLRGKDLPQQLKANSMDSGKDQHGVSSGPGCRHTLEEFMPLKRRWERDQPSVSSDGERGEDRSSKRPAWMTEALLSKRTPASPEKETRLTQEHSELSVSEQEHSWVTSSQMLLGANQRPTGAFLPFIREQHGVNSFLSRPTPRPAGSGADLSLSLCEPTTTQTGHTLRPSGSEVGSIDAGRQTVDVPVAEDMGVISNGTSGAGSSSVGGNPSRKARRCWSPELHRLFVNALHQLGGSQIATPKQIRELMKVDGLTNDEVKSHLQKYRLHTRRPSSSPQPAGAGQSPKLVVLGGIWVPPQYAASGSQPSSGVYDPSIAHPPQPTEFCPTSLPQDYFACINNDTSSVSLQMHRQPIFEQPIFEQPKQAGTSQSQNSPQGPLHVTSQLSSATQGPSSEVYHDESPGEEEAKSEGTSWQREDLKSEEPTKPNVRFSLGAGSGDVQSHAHASEEEENQIE</sequence>
<comment type="subcellular location">
    <subcellularLocation>
        <location evidence="1">Nucleus</location>
    </subcellularLocation>
</comment>
<keyword evidence="11" id="KW-1185">Reference proteome</keyword>
<dbReference type="Gene3D" id="1.10.10.60">
    <property type="entry name" value="Homeodomain-like"/>
    <property type="match status" value="1"/>
</dbReference>
<evidence type="ECO:0000256" key="1">
    <source>
        <dbReference type="ARBA" id="ARBA00004123"/>
    </source>
</evidence>
<dbReference type="Proteomes" id="UP000006727">
    <property type="component" value="Chromosome 9"/>
</dbReference>
<organism evidence="9">
    <name type="scientific">Physcomitrium patens</name>
    <name type="common">Spreading-leaved earth moss</name>
    <name type="synonym">Physcomitrella patens</name>
    <dbReference type="NCBI Taxonomy" id="3218"/>
    <lineage>
        <taxon>Eukaryota</taxon>
        <taxon>Viridiplantae</taxon>
        <taxon>Streptophyta</taxon>
        <taxon>Embryophyta</taxon>
        <taxon>Bryophyta</taxon>
        <taxon>Bryophytina</taxon>
        <taxon>Bryopsida</taxon>
        <taxon>Funariidae</taxon>
        <taxon>Funariales</taxon>
        <taxon>Funariaceae</taxon>
        <taxon>Physcomitrium</taxon>
    </lineage>
</organism>
<dbReference type="GO" id="GO:0003700">
    <property type="term" value="F:DNA-binding transcription factor activity"/>
    <property type="evidence" value="ECO:0007669"/>
    <property type="project" value="InterPro"/>
</dbReference>
<dbReference type="SUPFAM" id="SSF46689">
    <property type="entry name" value="Homeodomain-like"/>
    <property type="match status" value="1"/>
</dbReference>
<reference evidence="9 11" key="1">
    <citation type="journal article" date="2008" name="Science">
        <title>The Physcomitrella genome reveals evolutionary insights into the conquest of land by plants.</title>
        <authorList>
            <person name="Rensing S."/>
            <person name="Lang D."/>
            <person name="Zimmer A."/>
            <person name="Terry A."/>
            <person name="Salamov A."/>
            <person name="Shapiro H."/>
            <person name="Nishiyama T."/>
            <person name="Perroud P.-F."/>
            <person name="Lindquist E."/>
            <person name="Kamisugi Y."/>
            <person name="Tanahashi T."/>
            <person name="Sakakibara K."/>
            <person name="Fujita T."/>
            <person name="Oishi K."/>
            <person name="Shin-I T."/>
            <person name="Kuroki Y."/>
            <person name="Toyoda A."/>
            <person name="Suzuki Y."/>
            <person name="Hashimoto A."/>
            <person name="Yamaguchi K."/>
            <person name="Sugano A."/>
            <person name="Kohara Y."/>
            <person name="Fujiyama A."/>
            <person name="Anterola A."/>
            <person name="Aoki S."/>
            <person name="Ashton N."/>
            <person name="Barbazuk W.B."/>
            <person name="Barker E."/>
            <person name="Bennetzen J."/>
            <person name="Bezanilla M."/>
            <person name="Blankenship R."/>
            <person name="Cho S.H."/>
            <person name="Dutcher S."/>
            <person name="Estelle M."/>
            <person name="Fawcett J.A."/>
            <person name="Gundlach H."/>
            <person name="Hanada K."/>
            <person name="Heyl A."/>
            <person name="Hicks K.A."/>
            <person name="Hugh J."/>
            <person name="Lohr M."/>
            <person name="Mayer K."/>
            <person name="Melkozernov A."/>
            <person name="Murata T."/>
            <person name="Nelson D."/>
            <person name="Pils B."/>
            <person name="Prigge M."/>
            <person name="Reiss B."/>
            <person name="Renner T."/>
            <person name="Rombauts S."/>
            <person name="Rushton P."/>
            <person name="Sanderfoot A."/>
            <person name="Schween G."/>
            <person name="Shiu S.-H."/>
            <person name="Stueber K."/>
            <person name="Theodoulou F.L."/>
            <person name="Tu H."/>
            <person name="Van de Peer Y."/>
            <person name="Verrier P.J."/>
            <person name="Waters E."/>
            <person name="Wood A."/>
            <person name="Yang L."/>
            <person name="Cove D."/>
            <person name="Cuming A."/>
            <person name="Hasebe M."/>
            <person name="Lucas S."/>
            <person name="Mishler D.B."/>
            <person name="Reski R."/>
            <person name="Grigoriev I."/>
            <person name="Quatrano R.S."/>
            <person name="Boore J.L."/>
        </authorList>
    </citation>
    <scope>NUCLEOTIDE SEQUENCE [LARGE SCALE GENOMIC DNA]</scope>
    <source>
        <strain evidence="10 11">cv. Gransden 2004</strain>
    </source>
</reference>
<evidence type="ECO:0000313" key="9">
    <source>
        <dbReference type="EMBL" id="PNR47989.1"/>
    </source>
</evidence>
<dbReference type="InterPro" id="IPR017930">
    <property type="entry name" value="Myb_dom"/>
</dbReference>
<dbReference type="RefSeq" id="XP_024383945.1">
    <property type="nucleotide sequence ID" value="XM_024528177.2"/>
</dbReference>
<dbReference type="EMBL" id="ABEU02000009">
    <property type="protein sequence ID" value="PNR47989.1"/>
    <property type="molecule type" value="Genomic_DNA"/>
</dbReference>
<dbReference type="eggNOG" id="ENOG502QU6F">
    <property type="taxonomic scope" value="Eukaryota"/>
</dbReference>
<evidence type="ECO:0000259" key="8">
    <source>
        <dbReference type="PROSITE" id="PS51294"/>
    </source>
</evidence>
<gene>
    <name evidence="10" type="primary">LOC112286366</name>
    <name evidence="9" type="ORF">PHYPA_012462</name>
</gene>
<dbReference type="AlphaFoldDB" id="A9RRP7"/>
<evidence type="ECO:0000256" key="7">
    <source>
        <dbReference type="SAM" id="MobiDB-lite"/>
    </source>
</evidence>
<dbReference type="Pfam" id="PF26575">
    <property type="entry name" value="HHO5_N"/>
    <property type="match status" value="1"/>
</dbReference>
<name>A9RRP7_PHYPA</name>
<feature type="region of interest" description="Disordered" evidence="7">
    <location>
        <begin position="85"/>
        <end position="181"/>
    </location>
</feature>
<proteinExistence type="predicted"/>
<dbReference type="InterPro" id="IPR001005">
    <property type="entry name" value="SANT/Myb"/>
</dbReference>
<dbReference type="KEGG" id="ppp:112286366"/>
<keyword evidence="3" id="KW-0238">DNA-binding</keyword>
<reference evidence="9 11" key="2">
    <citation type="journal article" date="2018" name="Plant J.">
        <title>The Physcomitrella patens chromosome-scale assembly reveals moss genome structure and evolution.</title>
        <authorList>
            <person name="Lang D."/>
            <person name="Ullrich K.K."/>
            <person name="Murat F."/>
            <person name="Fuchs J."/>
            <person name="Jenkins J."/>
            <person name="Haas F.B."/>
            <person name="Piednoel M."/>
            <person name="Gundlach H."/>
            <person name="Van Bel M."/>
            <person name="Meyberg R."/>
            <person name="Vives C."/>
            <person name="Morata J."/>
            <person name="Symeonidi A."/>
            <person name="Hiss M."/>
            <person name="Muchero W."/>
            <person name="Kamisugi Y."/>
            <person name="Saleh O."/>
            <person name="Blanc G."/>
            <person name="Decker E.L."/>
            <person name="van Gessel N."/>
            <person name="Grimwood J."/>
            <person name="Hayes R.D."/>
            <person name="Graham S.W."/>
            <person name="Gunter L.E."/>
            <person name="McDaniel S.F."/>
            <person name="Hoernstein S.N.W."/>
            <person name="Larsson A."/>
            <person name="Li F.W."/>
            <person name="Perroud P.F."/>
            <person name="Phillips J."/>
            <person name="Ranjan P."/>
            <person name="Rokshar D.S."/>
            <person name="Rothfels C.J."/>
            <person name="Schneider L."/>
            <person name="Shu S."/>
            <person name="Stevenson D.W."/>
            <person name="Thummler F."/>
            <person name="Tillich M."/>
            <person name="Villarreal Aguilar J.C."/>
            <person name="Widiez T."/>
            <person name="Wong G.K."/>
            <person name="Wymore A."/>
            <person name="Zhang Y."/>
            <person name="Zimmer A.D."/>
            <person name="Quatrano R.S."/>
            <person name="Mayer K.F.X."/>
            <person name="Goodstein D."/>
            <person name="Casacuberta J.M."/>
            <person name="Vandepoele K."/>
            <person name="Reski R."/>
            <person name="Cuming A.C."/>
            <person name="Tuskan G.A."/>
            <person name="Maumus F."/>
            <person name="Salse J."/>
            <person name="Schmutz J."/>
            <person name="Rensing S.A."/>
        </authorList>
    </citation>
    <scope>NUCLEOTIDE SEQUENCE [LARGE SCALE GENOMIC DNA]</scope>
    <source>
        <strain evidence="10 11">cv. Gransden 2004</strain>
    </source>
</reference>
<feature type="coiled-coil region" evidence="6">
    <location>
        <begin position="32"/>
        <end position="62"/>
    </location>
</feature>
<feature type="compositionally biased region" description="Basic and acidic residues" evidence="7">
    <location>
        <begin position="476"/>
        <end position="505"/>
    </location>
</feature>
<reference evidence="10" key="3">
    <citation type="submission" date="2020-12" db="UniProtKB">
        <authorList>
            <consortium name="EnsemblPlants"/>
        </authorList>
    </citation>
    <scope>IDENTIFICATION</scope>
</reference>
<dbReference type="HOGENOM" id="CLU_036551_0_1_1"/>
<dbReference type="PANTHER" id="PTHR31003:SF19">
    <property type="entry name" value="MYB FAMILY TRANSCRIPTION FACTOR EFM"/>
    <property type="match status" value="1"/>
</dbReference>
<protein>
    <recommendedName>
        <fullName evidence="8">HTH myb-type domain-containing protein</fullName>
    </recommendedName>
</protein>
<dbReference type="OrthoDB" id="1908613at2759"/>
<dbReference type="FunCoup" id="A9RRP7">
    <property type="interactions" value="373"/>
</dbReference>
<feature type="region of interest" description="Disordered" evidence="7">
    <location>
        <begin position="275"/>
        <end position="295"/>
    </location>
</feature>
<keyword evidence="6" id="KW-0175">Coiled coil</keyword>
<dbReference type="PANTHER" id="PTHR31003">
    <property type="entry name" value="MYB FAMILY TRANSCRIPTION FACTOR"/>
    <property type="match status" value="1"/>
</dbReference>
<dbReference type="NCBIfam" id="TIGR01557">
    <property type="entry name" value="myb_SHAQKYF"/>
    <property type="match status" value="1"/>
</dbReference>
<dbReference type="OMA" id="PNWMISA"/>
<dbReference type="InterPro" id="IPR009057">
    <property type="entry name" value="Homeodomain-like_sf"/>
</dbReference>
<dbReference type="FunFam" id="1.10.10.60:FF:000002">
    <property type="entry name" value="Myb family transcription factor"/>
    <property type="match status" value="1"/>
</dbReference>
<keyword evidence="5" id="KW-0539">Nucleus</keyword>
<evidence type="ECO:0000256" key="3">
    <source>
        <dbReference type="ARBA" id="ARBA00023125"/>
    </source>
</evidence>
<dbReference type="Gramene" id="Pp3c9_8580V3.1">
    <property type="protein sequence ID" value="Pp3c9_8580V3.1"/>
    <property type="gene ID" value="Pp3c9_8580"/>
</dbReference>
<dbReference type="PROSITE" id="PS51294">
    <property type="entry name" value="HTH_MYB"/>
    <property type="match status" value="1"/>
</dbReference>
<evidence type="ECO:0000313" key="10">
    <source>
        <dbReference type="EnsemblPlants" id="Pp3c9_8580V3.1"/>
    </source>
</evidence>
<feature type="compositionally biased region" description="Polar residues" evidence="7">
    <location>
        <begin position="445"/>
        <end position="473"/>
    </location>
</feature>
<evidence type="ECO:0000256" key="2">
    <source>
        <dbReference type="ARBA" id="ARBA00023015"/>
    </source>
</evidence>
<feature type="compositionally biased region" description="Low complexity" evidence="7">
    <location>
        <begin position="276"/>
        <end position="289"/>
    </location>
</feature>
<feature type="compositionally biased region" description="Basic and acidic residues" evidence="7">
    <location>
        <begin position="113"/>
        <end position="144"/>
    </location>
</feature>
<evidence type="ECO:0000256" key="6">
    <source>
        <dbReference type="SAM" id="Coils"/>
    </source>
</evidence>
<keyword evidence="2" id="KW-0805">Transcription regulation</keyword>
<feature type="domain" description="HTH myb-type" evidence="8">
    <location>
        <begin position="290"/>
        <end position="351"/>
    </location>
</feature>
<dbReference type="EnsemblPlants" id="Pp3c9_8580V3.1">
    <property type="protein sequence ID" value="Pp3c9_8580V3.1"/>
    <property type="gene ID" value="Pp3c9_8580"/>
</dbReference>
<evidence type="ECO:0000256" key="4">
    <source>
        <dbReference type="ARBA" id="ARBA00023163"/>
    </source>
</evidence>
<feature type="region of interest" description="Disordered" evidence="7">
    <location>
        <begin position="1"/>
        <end position="24"/>
    </location>
</feature>
<evidence type="ECO:0000313" key="11">
    <source>
        <dbReference type="Proteomes" id="UP000006727"/>
    </source>
</evidence>
<feature type="compositionally biased region" description="Basic and acidic residues" evidence="7">
    <location>
        <begin position="163"/>
        <end position="181"/>
    </location>
</feature>
<evidence type="ECO:0000256" key="5">
    <source>
        <dbReference type="ARBA" id="ARBA00023242"/>
    </source>
</evidence>
<dbReference type="GO" id="GO:0005634">
    <property type="term" value="C:nucleus"/>
    <property type="evidence" value="ECO:0007669"/>
    <property type="project" value="UniProtKB-SubCell"/>
</dbReference>
<dbReference type="InterPro" id="IPR006447">
    <property type="entry name" value="Myb_dom_plants"/>
</dbReference>
<dbReference type="PaxDb" id="3218-PP1S24_189V6.1"/>
<dbReference type="GO" id="GO:0003677">
    <property type="term" value="F:DNA binding"/>
    <property type="evidence" value="ECO:0007669"/>
    <property type="project" value="UniProtKB-KW"/>
</dbReference>
<dbReference type="Pfam" id="PF00249">
    <property type="entry name" value="Myb_DNA-binding"/>
    <property type="match status" value="1"/>
</dbReference>
<dbReference type="InterPro" id="IPR058673">
    <property type="entry name" value="HHO5-like_N"/>
</dbReference>
<dbReference type="EnsemblPlants" id="Pp3c9_8580V3.2">
    <property type="protein sequence ID" value="Pp3c9_8580V3.2"/>
    <property type="gene ID" value="Pp3c9_8580"/>
</dbReference>
<keyword evidence="4" id="KW-0804">Transcription</keyword>
<dbReference type="GeneID" id="112286366"/>
<accession>A9RRP7</accession>
<feature type="compositionally biased region" description="Polar residues" evidence="7">
    <location>
        <begin position="10"/>
        <end position="21"/>
    </location>
</feature>
<dbReference type="InterPro" id="IPR044787">
    <property type="entry name" value="HHO5-like"/>
</dbReference>
<feature type="region of interest" description="Disordered" evidence="7">
    <location>
        <begin position="443"/>
        <end position="535"/>
    </location>
</feature>